<protein>
    <submittedName>
        <fullName evidence="1">Uncharacterized protein</fullName>
    </submittedName>
</protein>
<dbReference type="AlphaFoldDB" id="A0A0A8ZK30"/>
<reference evidence="1" key="2">
    <citation type="journal article" date="2015" name="Data Brief">
        <title>Shoot transcriptome of the giant reed, Arundo donax.</title>
        <authorList>
            <person name="Barrero R.A."/>
            <person name="Guerrero F.D."/>
            <person name="Moolhuijzen P."/>
            <person name="Goolsby J.A."/>
            <person name="Tidwell J."/>
            <person name="Bellgard S.E."/>
            <person name="Bellgard M.I."/>
        </authorList>
    </citation>
    <scope>NUCLEOTIDE SEQUENCE</scope>
    <source>
        <tissue evidence="1">Shoot tissue taken approximately 20 cm above the soil surface</tissue>
    </source>
</reference>
<accession>A0A0A8ZK30</accession>
<evidence type="ECO:0000313" key="1">
    <source>
        <dbReference type="EMBL" id="JAD39141.1"/>
    </source>
</evidence>
<dbReference type="EMBL" id="GBRH01258754">
    <property type="protein sequence ID" value="JAD39141.1"/>
    <property type="molecule type" value="Transcribed_RNA"/>
</dbReference>
<reference evidence="1" key="1">
    <citation type="submission" date="2014-09" db="EMBL/GenBank/DDBJ databases">
        <authorList>
            <person name="Magalhaes I.L.F."/>
            <person name="Oliveira U."/>
            <person name="Santos F.R."/>
            <person name="Vidigal T.H.D.A."/>
            <person name="Brescovit A.D."/>
            <person name="Santos A.J."/>
        </authorList>
    </citation>
    <scope>NUCLEOTIDE SEQUENCE</scope>
    <source>
        <tissue evidence="1">Shoot tissue taken approximately 20 cm above the soil surface</tissue>
    </source>
</reference>
<sequence>MPSPRLQPTPLVAFQAWHHS</sequence>
<name>A0A0A8ZK30_ARUDO</name>
<organism evidence="1">
    <name type="scientific">Arundo donax</name>
    <name type="common">Giant reed</name>
    <name type="synonym">Donax arundinaceus</name>
    <dbReference type="NCBI Taxonomy" id="35708"/>
    <lineage>
        <taxon>Eukaryota</taxon>
        <taxon>Viridiplantae</taxon>
        <taxon>Streptophyta</taxon>
        <taxon>Embryophyta</taxon>
        <taxon>Tracheophyta</taxon>
        <taxon>Spermatophyta</taxon>
        <taxon>Magnoliopsida</taxon>
        <taxon>Liliopsida</taxon>
        <taxon>Poales</taxon>
        <taxon>Poaceae</taxon>
        <taxon>PACMAD clade</taxon>
        <taxon>Arundinoideae</taxon>
        <taxon>Arundineae</taxon>
        <taxon>Arundo</taxon>
    </lineage>
</organism>
<proteinExistence type="predicted"/>